<dbReference type="RefSeq" id="WP_184861578.1">
    <property type="nucleotide sequence ID" value="NZ_JACHLK010000010.1"/>
</dbReference>
<sequence>MTFPVNTWSDKKSRSGRNETPRTLDIIVTRKTVRTVYYTLFAGGKSKDWRIPPESTFDYLALKDGQGYRVDTVDVFVPDYSKQKYQQGQMKKVCDWVTATPITPKPKLQARTAKQREAAESMPPMAAPDLFIW</sequence>
<proteinExistence type="predicted"/>
<evidence type="ECO:0000313" key="2">
    <source>
        <dbReference type="Proteomes" id="UP000575083"/>
    </source>
</evidence>
<accession>A0A7X0PHE7</accession>
<protein>
    <submittedName>
        <fullName evidence="1">Uncharacterized protein</fullName>
    </submittedName>
</protein>
<reference evidence="1 2" key="1">
    <citation type="submission" date="2020-08" db="EMBL/GenBank/DDBJ databases">
        <title>Functional genomics of gut bacteria from endangered species of beetles.</title>
        <authorList>
            <person name="Carlos-Shanley C."/>
        </authorList>
    </citation>
    <scope>NUCLEOTIDE SEQUENCE [LARGE SCALE GENOMIC DNA]</scope>
    <source>
        <strain evidence="1 2">S00198</strain>
    </source>
</reference>
<comment type="caution">
    <text evidence="1">The sequence shown here is derived from an EMBL/GenBank/DDBJ whole genome shotgun (WGS) entry which is preliminary data.</text>
</comment>
<dbReference type="AlphaFoldDB" id="A0A7X0PHE7"/>
<name>A0A7X0PHE7_9BURK</name>
<keyword evidence="2" id="KW-1185">Reference proteome</keyword>
<dbReference type="Proteomes" id="UP000575083">
    <property type="component" value="Unassembled WGS sequence"/>
</dbReference>
<dbReference type="EMBL" id="JACHLK010000010">
    <property type="protein sequence ID" value="MBB6561993.1"/>
    <property type="molecule type" value="Genomic_DNA"/>
</dbReference>
<evidence type="ECO:0000313" key="1">
    <source>
        <dbReference type="EMBL" id="MBB6561993.1"/>
    </source>
</evidence>
<gene>
    <name evidence="1" type="ORF">HNP48_004695</name>
</gene>
<organism evidence="1 2">
    <name type="scientific">Acidovorax soli</name>
    <dbReference type="NCBI Taxonomy" id="592050"/>
    <lineage>
        <taxon>Bacteria</taxon>
        <taxon>Pseudomonadati</taxon>
        <taxon>Pseudomonadota</taxon>
        <taxon>Betaproteobacteria</taxon>
        <taxon>Burkholderiales</taxon>
        <taxon>Comamonadaceae</taxon>
        <taxon>Acidovorax</taxon>
    </lineage>
</organism>